<dbReference type="SUPFAM" id="SSF55781">
    <property type="entry name" value="GAF domain-like"/>
    <property type="match status" value="1"/>
</dbReference>
<keyword evidence="3" id="KW-0804">Transcription</keyword>
<dbReference type="InterPro" id="IPR029016">
    <property type="entry name" value="GAF-like_dom_sf"/>
</dbReference>
<dbReference type="InterPro" id="IPR014757">
    <property type="entry name" value="Tscrpt_reg_IclR_C"/>
</dbReference>
<dbReference type="PROSITE" id="PS51078">
    <property type="entry name" value="ICLR_ED"/>
    <property type="match status" value="1"/>
</dbReference>
<dbReference type="Pfam" id="PF09339">
    <property type="entry name" value="HTH_IclR"/>
    <property type="match status" value="1"/>
</dbReference>
<dbReference type="Gene3D" id="3.30.450.40">
    <property type="match status" value="1"/>
</dbReference>
<dbReference type="InterPro" id="IPR036390">
    <property type="entry name" value="WH_DNA-bd_sf"/>
</dbReference>
<dbReference type="Proteomes" id="UP001220395">
    <property type="component" value="Chromosome"/>
</dbReference>
<proteinExistence type="predicted"/>
<evidence type="ECO:0000256" key="2">
    <source>
        <dbReference type="ARBA" id="ARBA00023125"/>
    </source>
</evidence>
<dbReference type="EMBL" id="CP117411">
    <property type="protein sequence ID" value="WCT74351.1"/>
    <property type="molecule type" value="Genomic_DNA"/>
</dbReference>
<gene>
    <name evidence="6" type="ORF">PQ455_03730</name>
</gene>
<dbReference type="InterPro" id="IPR036388">
    <property type="entry name" value="WH-like_DNA-bd_sf"/>
</dbReference>
<keyword evidence="2" id="KW-0238">DNA-binding</keyword>
<keyword evidence="1" id="KW-0805">Transcription regulation</keyword>
<name>A0ABY7TNS3_9SPHN</name>
<dbReference type="PROSITE" id="PS51077">
    <property type="entry name" value="HTH_ICLR"/>
    <property type="match status" value="1"/>
</dbReference>
<evidence type="ECO:0000259" key="5">
    <source>
        <dbReference type="PROSITE" id="PS51078"/>
    </source>
</evidence>
<sequence length="268" mass="29360">MLDQDSNGVPIRAVSRAIAVLQAINRAGSANMTTIAQLSGVPYPTACRLVETLIHEGMVERETGRKYYRPAALVQTLSHGFQGYSRWVSGARPHLEALTREILWPVSFVTRVGHAMVVRDSTHSLTSLTFNHYHPGFSLPILTCASGLVYLSFAPPEERQILIDGLKLAEGIDREALVMFENDYLPQKIRSDGFAIHVRNPHTLNPGKTSSISVPLFDGELLAGTLTLVFFSTAMRPGDAARQFFASLSRTARAIEDSWGRTPVAANG</sequence>
<dbReference type="RefSeq" id="WP_273689327.1">
    <property type="nucleotide sequence ID" value="NZ_CP117411.1"/>
</dbReference>
<evidence type="ECO:0000256" key="3">
    <source>
        <dbReference type="ARBA" id="ARBA00023163"/>
    </source>
</evidence>
<reference evidence="6 7" key="1">
    <citation type="submission" date="2023-02" db="EMBL/GenBank/DDBJ databases">
        <title>Genome sequence of Sphingomonas naphthae.</title>
        <authorList>
            <person name="Kim S."/>
            <person name="Heo J."/>
            <person name="Kwon S.-W."/>
        </authorList>
    </citation>
    <scope>NUCLEOTIDE SEQUENCE [LARGE SCALE GENOMIC DNA]</scope>
    <source>
        <strain evidence="6 7">KACC 18716</strain>
    </source>
</reference>
<dbReference type="SUPFAM" id="SSF46785">
    <property type="entry name" value="Winged helix' DNA-binding domain"/>
    <property type="match status" value="1"/>
</dbReference>
<dbReference type="Gene3D" id="1.10.10.10">
    <property type="entry name" value="Winged helix-like DNA-binding domain superfamily/Winged helix DNA-binding domain"/>
    <property type="match status" value="1"/>
</dbReference>
<dbReference type="InterPro" id="IPR050707">
    <property type="entry name" value="HTH_MetabolicPath_Reg"/>
</dbReference>
<feature type="domain" description="IclR-ED" evidence="5">
    <location>
        <begin position="73"/>
        <end position="261"/>
    </location>
</feature>
<dbReference type="SMART" id="SM00346">
    <property type="entry name" value="HTH_ICLR"/>
    <property type="match status" value="1"/>
</dbReference>
<dbReference type="PANTHER" id="PTHR30136:SF23">
    <property type="entry name" value="DNA-BINDING TRANSCRIPTIONAL ACTIVATOR MHPR"/>
    <property type="match status" value="1"/>
</dbReference>
<accession>A0ABY7TNS3</accession>
<evidence type="ECO:0000256" key="1">
    <source>
        <dbReference type="ARBA" id="ARBA00023015"/>
    </source>
</evidence>
<organism evidence="6 7">
    <name type="scientific">Sphingomonas naphthae</name>
    <dbReference type="NCBI Taxonomy" id="1813468"/>
    <lineage>
        <taxon>Bacteria</taxon>
        <taxon>Pseudomonadati</taxon>
        <taxon>Pseudomonadota</taxon>
        <taxon>Alphaproteobacteria</taxon>
        <taxon>Sphingomonadales</taxon>
        <taxon>Sphingomonadaceae</taxon>
        <taxon>Sphingomonas</taxon>
    </lineage>
</organism>
<feature type="domain" description="HTH iclR-type" evidence="4">
    <location>
        <begin position="11"/>
        <end position="72"/>
    </location>
</feature>
<dbReference type="PANTHER" id="PTHR30136">
    <property type="entry name" value="HELIX-TURN-HELIX TRANSCRIPTIONAL REGULATOR, ICLR FAMILY"/>
    <property type="match status" value="1"/>
</dbReference>
<evidence type="ECO:0000313" key="7">
    <source>
        <dbReference type="Proteomes" id="UP001220395"/>
    </source>
</evidence>
<keyword evidence="7" id="KW-1185">Reference proteome</keyword>
<protein>
    <submittedName>
        <fullName evidence="6">Helix-turn-helix domain-containing protein</fullName>
    </submittedName>
</protein>
<dbReference type="InterPro" id="IPR005471">
    <property type="entry name" value="Tscrpt_reg_IclR_N"/>
</dbReference>
<evidence type="ECO:0000313" key="6">
    <source>
        <dbReference type="EMBL" id="WCT74351.1"/>
    </source>
</evidence>
<evidence type="ECO:0000259" key="4">
    <source>
        <dbReference type="PROSITE" id="PS51077"/>
    </source>
</evidence>